<accession>A0A6M7UR27</accession>
<evidence type="ECO:0000313" key="2">
    <source>
        <dbReference type="Proteomes" id="UP000503339"/>
    </source>
</evidence>
<name>A0A6M7UR27_9HYPH</name>
<dbReference type="EMBL" id="CP033361">
    <property type="protein sequence ID" value="QKC78513.1"/>
    <property type="molecule type" value="Genomic_DNA"/>
</dbReference>
<dbReference type="Proteomes" id="UP000503339">
    <property type="component" value="Chromosome"/>
</dbReference>
<keyword evidence="2" id="KW-1185">Reference proteome</keyword>
<evidence type="ECO:0000313" key="1">
    <source>
        <dbReference type="EMBL" id="QKC78513.1"/>
    </source>
</evidence>
<dbReference type="KEGG" id="merd:EB233_25960"/>
<proteinExistence type="predicted"/>
<sequence length="61" mass="6976">MLRPWMTTRWMSLPITKGRGPAPQVTETPLAFRLLVSMLRSQIAQMVLKMPPDIPISDLKK</sequence>
<protein>
    <submittedName>
        <fullName evidence="1">Uncharacterized protein</fullName>
    </submittedName>
</protein>
<organism evidence="1 2">
    <name type="scientific">Mesorhizobium erdmanii</name>
    <dbReference type="NCBI Taxonomy" id="1777866"/>
    <lineage>
        <taxon>Bacteria</taxon>
        <taxon>Pseudomonadati</taxon>
        <taxon>Pseudomonadota</taxon>
        <taxon>Alphaproteobacteria</taxon>
        <taxon>Hyphomicrobiales</taxon>
        <taxon>Phyllobacteriaceae</taxon>
        <taxon>Mesorhizobium</taxon>
    </lineage>
</organism>
<dbReference type="AlphaFoldDB" id="A0A6M7UR27"/>
<gene>
    <name evidence="1" type="ORF">EB233_25960</name>
</gene>
<reference evidence="1 2" key="1">
    <citation type="submission" date="2018-10" db="EMBL/GenBank/DDBJ databases">
        <authorList>
            <person name="Perry B.J."/>
            <person name="Sullivan J.T."/>
            <person name="Murphy R.J.T."/>
            <person name="Ramsay J.P."/>
            <person name="Ronson C.W."/>
        </authorList>
    </citation>
    <scope>NUCLEOTIDE SEQUENCE [LARGE SCALE GENOMIC DNA]</scope>
    <source>
        <strain evidence="1 2">NZP2014</strain>
    </source>
</reference>